<comment type="similarity">
    <text evidence="1 13 14">Belongs to the ATPase B chain family.</text>
</comment>
<dbReference type="InterPro" id="IPR028987">
    <property type="entry name" value="ATP_synth_B-like_membr_sf"/>
</dbReference>
<evidence type="ECO:0000256" key="12">
    <source>
        <dbReference type="ARBA" id="ARBA00037847"/>
    </source>
</evidence>
<sequence>MRSFTNIIITFYAIILSMDIQQALYPNFTLFVQAGLFLVFVFLVNYLFVRPYTRVIEERDSITERSLQEAKKLKDQATQLLSEASKILEEGRRESNAIIEQARKEAERLKAEILQRVEAETQQEISKAVEEIRKALEEEKAKLEGKVEEIAKLIRDKLLEEAA</sequence>
<dbReference type="InterPro" id="IPR050059">
    <property type="entry name" value="ATP_synthase_B_chain"/>
</dbReference>
<evidence type="ECO:0000256" key="8">
    <source>
        <dbReference type="ARBA" id="ARBA00023136"/>
    </source>
</evidence>
<dbReference type="Pfam" id="PF00430">
    <property type="entry name" value="ATP-synt_B"/>
    <property type="match status" value="1"/>
</dbReference>
<dbReference type="CDD" id="cd06503">
    <property type="entry name" value="ATP-synt_Fo_b"/>
    <property type="match status" value="1"/>
</dbReference>
<evidence type="ECO:0000256" key="6">
    <source>
        <dbReference type="ARBA" id="ARBA00022989"/>
    </source>
</evidence>
<evidence type="ECO:0000256" key="13">
    <source>
        <dbReference type="HAMAP-Rule" id="MF_01398"/>
    </source>
</evidence>
<dbReference type="HAMAP" id="MF_01398">
    <property type="entry name" value="ATP_synth_b_bprime"/>
    <property type="match status" value="1"/>
</dbReference>
<dbReference type="GO" id="GO:0005886">
    <property type="term" value="C:plasma membrane"/>
    <property type="evidence" value="ECO:0007669"/>
    <property type="project" value="UniProtKB-SubCell"/>
</dbReference>
<evidence type="ECO:0000256" key="9">
    <source>
        <dbReference type="ARBA" id="ARBA00023310"/>
    </source>
</evidence>
<evidence type="ECO:0000256" key="5">
    <source>
        <dbReference type="ARBA" id="ARBA00022781"/>
    </source>
</evidence>
<comment type="function">
    <text evidence="11">Component of the F(0) channel, it forms part of the peripheral stalk, linking F(1) to F(0). The b'-subunit is a diverged and duplicated form of b found in plants and photosynthetic bacteria.</text>
</comment>
<dbReference type="PANTHER" id="PTHR33445">
    <property type="entry name" value="ATP SYNTHASE SUBUNIT B', CHLOROPLASTIC"/>
    <property type="match status" value="1"/>
</dbReference>
<keyword evidence="6 13" id="KW-1133">Transmembrane helix</keyword>
<comment type="subunit">
    <text evidence="13">F-type ATPases have 2 components, F(1) - the catalytic core - and F(0) - the membrane proton channel. F(1) has five subunits: alpha(3), beta(3), gamma(1), delta(1), epsilon(1). F(0) has three main subunits: a(1), b(2) and c(10-14). The alpha and beta chains form an alternating ring which encloses part of the gamma chain. F(1) is attached to F(0) by a central stalk formed by the gamma and epsilon chains, while a peripheral stalk is formed by the delta and b chains.</text>
</comment>
<dbReference type="PANTHER" id="PTHR33445:SF2">
    <property type="entry name" value="ATP SYNTHASE SUBUNIT B', CHLOROPLASTIC"/>
    <property type="match status" value="1"/>
</dbReference>
<keyword evidence="5 13" id="KW-0375">Hydrogen ion transport</keyword>
<evidence type="ECO:0000256" key="1">
    <source>
        <dbReference type="ARBA" id="ARBA00005513"/>
    </source>
</evidence>
<evidence type="ECO:0000256" key="15">
    <source>
        <dbReference type="SAM" id="Coils"/>
    </source>
</evidence>
<dbReference type="GO" id="GO:0046933">
    <property type="term" value="F:proton-transporting ATP synthase activity, rotational mechanism"/>
    <property type="evidence" value="ECO:0007669"/>
    <property type="project" value="UniProtKB-UniRule"/>
</dbReference>
<evidence type="ECO:0000256" key="3">
    <source>
        <dbReference type="ARBA" id="ARBA00022547"/>
    </source>
</evidence>
<dbReference type="EMBL" id="OBEN01000009">
    <property type="protein sequence ID" value="SNZ15843.1"/>
    <property type="molecule type" value="Genomic_DNA"/>
</dbReference>
<comment type="subcellular location">
    <subcellularLocation>
        <location evidence="13">Cell membrane</location>
        <topology evidence="13">Single-pass membrane protein</topology>
    </subcellularLocation>
    <subcellularLocation>
        <location evidence="12">Endomembrane system</location>
        <topology evidence="12">Single-pass membrane protein</topology>
    </subcellularLocation>
</comment>
<proteinExistence type="inferred from homology"/>
<evidence type="ECO:0000256" key="14">
    <source>
        <dbReference type="RuleBase" id="RU003848"/>
    </source>
</evidence>
<reference evidence="17" key="1">
    <citation type="submission" date="2017-09" db="EMBL/GenBank/DDBJ databases">
        <authorList>
            <person name="Varghese N."/>
            <person name="Submissions S."/>
        </authorList>
    </citation>
    <scope>NUCLEOTIDE SEQUENCE [LARGE SCALE GENOMIC DNA]</scope>
    <source>
        <strain evidence="17">DSM 2913</strain>
    </source>
</reference>
<keyword evidence="15" id="KW-0175">Coiled coil</keyword>
<comment type="caution">
    <text evidence="13">Lacks conserved residue(s) required for the propagation of feature annotation.</text>
</comment>
<organism evidence="16 17">
    <name type="scientific">Hydrogenobacter hydrogenophilus</name>
    <dbReference type="NCBI Taxonomy" id="35835"/>
    <lineage>
        <taxon>Bacteria</taxon>
        <taxon>Pseudomonadati</taxon>
        <taxon>Aquificota</taxon>
        <taxon>Aquificia</taxon>
        <taxon>Aquificales</taxon>
        <taxon>Aquificaceae</taxon>
        <taxon>Hydrogenobacter</taxon>
    </lineage>
</organism>
<dbReference type="Proteomes" id="UP000218627">
    <property type="component" value="Unassembled WGS sequence"/>
</dbReference>
<dbReference type="GO" id="GO:0045259">
    <property type="term" value="C:proton-transporting ATP synthase complex"/>
    <property type="evidence" value="ECO:0007669"/>
    <property type="project" value="UniProtKB-KW"/>
</dbReference>
<name>A0A285P3V5_9AQUI</name>
<dbReference type="AlphaFoldDB" id="A0A285P3V5"/>
<dbReference type="InterPro" id="IPR002146">
    <property type="entry name" value="ATP_synth_b/b'su_bac/chlpt"/>
</dbReference>
<keyword evidence="7 13" id="KW-0406">Ion transport</keyword>
<feature type="transmembrane region" description="Helical" evidence="13">
    <location>
        <begin position="30"/>
        <end position="49"/>
    </location>
</feature>
<keyword evidence="3 13" id="KW-0138">CF(0)</keyword>
<keyword evidence="9 13" id="KW-0066">ATP synthesis</keyword>
<evidence type="ECO:0000256" key="10">
    <source>
        <dbReference type="ARBA" id="ARBA00025198"/>
    </source>
</evidence>
<keyword evidence="2 13" id="KW-0813">Transport</keyword>
<feature type="coiled-coil region" evidence="15">
    <location>
        <begin position="63"/>
        <end position="156"/>
    </location>
</feature>
<evidence type="ECO:0000256" key="11">
    <source>
        <dbReference type="ARBA" id="ARBA00025614"/>
    </source>
</evidence>
<dbReference type="GO" id="GO:0012505">
    <property type="term" value="C:endomembrane system"/>
    <property type="evidence" value="ECO:0007669"/>
    <property type="project" value="UniProtKB-SubCell"/>
</dbReference>
<dbReference type="SUPFAM" id="SSF81573">
    <property type="entry name" value="F1F0 ATP synthase subunit B, membrane domain"/>
    <property type="match status" value="1"/>
</dbReference>
<evidence type="ECO:0000313" key="16">
    <source>
        <dbReference type="EMBL" id="SNZ15843.1"/>
    </source>
</evidence>
<protein>
    <recommendedName>
        <fullName evidence="13">ATP synthase subunit b</fullName>
    </recommendedName>
    <alternativeName>
        <fullName evidence="13">ATP synthase F(0) sector subunit b</fullName>
    </alternativeName>
    <alternativeName>
        <fullName evidence="13">ATPase subunit I</fullName>
    </alternativeName>
    <alternativeName>
        <fullName evidence="13">F-type ATPase subunit b</fullName>
        <shortName evidence="13">F-ATPase subunit b</shortName>
    </alternativeName>
</protein>
<comment type="function">
    <text evidence="10 13">F(1)F(0) ATP synthase produces ATP from ADP in the presence of a proton or sodium gradient. F-type ATPases consist of two structural domains, F(1) containing the extramembraneous catalytic core and F(0) containing the membrane proton channel, linked together by a central stalk and a peripheral stalk. During catalysis, ATP synthesis in the catalytic domain of F(1) is coupled via a rotary mechanism of the central stalk subunits to proton translocation.</text>
</comment>
<gene>
    <name evidence="13" type="primary">atpF</name>
    <name evidence="16" type="ORF">SAMN06265353_1467</name>
</gene>
<evidence type="ECO:0000256" key="2">
    <source>
        <dbReference type="ARBA" id="ARBA00022448"/>
    </source>
</evidence>
<keyword evidence="17" id="KW-1185">Reference proteome</keyword>
<evidence type="ECO:0000313" key="17">
    <source>
        <dbReference type="Proteomes" id="UP000218627"/>
    </source>
</evidence>
<keyword evidence="13" id="KW-1003">Cell membrane</keyword>
<feature type="transmembrane region" description="Helical" evidence="13">
    <location>
        <begin position="7"/>
        <end position="24"/>
    </location>
</feature>
<evidence type="ECO:0000256" key="7">
    <source>
        <dbReference type="ARBA" id="ARBA00023065"/>
    </source>
</evidence>
<dbReference type="GO" id="GO:0046961">
    <property type="term" value="F:proton-transporting ATPase activity, rotational mechanism"/>
    <property type="evidence" value="ECO:0007669"/>
    <property type="project" value="TreeGrafter"/>
</dbReference>
<evidence type="ECO:0000256" key="4">
    <source>
        <dbReference type="ARBA" id="ARBA00022692"/>
    </source>
</evidence>
<keyword evidence="4 13" id="KW-0812">Transmembrane</keyword>
<keyword evidence="8 13" id="KW-0472">Membrane</keyword>
<accession>A0A285P3V5</accession>